<evidence type="ECO:0000313" key="1">
    <source>
        <dbReference type="EMBL" id="ODS31223.1"/>
    </source>
</evidence>
<sequence>MIEEVKHIERKEYKELRLSKKYRRKYRNLLVAESKVELKGYEGQLRQIIITNNGREHPAFLITNDYEISLENAVLKYARRWLVEQAISEQIDFYHLNRLNSSIVVKVDFDLTISILADTLYKLFALGIPGYENSKAETIYRLFIKNYAHFTLSDKKIIISLNKKVHLPLLYETDWFDKTIRIPWLDNYKIEFAINSSL</sequence>
<comment type="caution">
    <text evidence="1">The sequence shown here is derived from an EMBL/GenBank/DDBJ whole genome shotgun (WGS) entry which is preliminary data.</text>
</comment>
<evidence type="ECO:0000313" key="2">
    <source>
        <dbReference type="Proteomes" id="UP000094056"/>
    </source>
</evidence>
<name>A0A1E3X6E0_9BACT</name>
<reference evidence="1 2" key="1">
    <citation type="submission" date="2016-07" db="EMBL/GenBank/DDBJ databases">
        <title>Draft genome of Scalindua rubra, obtained from a brine-seawater interface in the Red Sea, sheds light on salt adaptation in anammox bacteria.</title>
        <authorList>
            <person name="Speth D.R."/>
            <person name="Lagkouvardos I."/>
            <person name="Wang Y."/>
            <person name="Qian P.-Y."/>
            <person name="Dutilh B.E."/>
            <person name="Jetten M.S."/>
        </authorList>
    </citation>
    <scope>NUCLEOTIDE SEQUENCE [LARGE SCALE GENOMIC DNA]</scope>
    <source>
        <strain evidence="1">BSI-1</strain>
    </source>
</reference>
<accession>A0A1E3X6E0</accession>
<dbReference type="AlphaFoldDB" id="A0A1E3X6E0"/>
<gene>
    <name evidence="1" type="ORF">SCARUB_03670</name>
</gene>
<dbReference type="EMBL" id="MAYW01000134">
    <property type="protein sequence ID" value="ODS31223.1"/>
    <property type="molecule type" value="Genomic_DNA"/>
</dbReference>
<proteinExistence type="predicted"/>
<dbReference type="Proteomes" id="UP000094056">
    <property type="component" value="Unassembled WGS sequence"/>
</dbReference>
<protein>
    <submittedName>
        <fullName evidence="1">Putative orf</fullName>
    </submittedName>
</protein>
<organism evidence="1 2">
    <name type="scientific">Candidatus Scalindua rubra</name>
    <dbReference type="NCBI Taxonomy" id="1872076"/>
    <lineage>
        <taxon>Bacteria</taxon>
        <taxon>Pseudomonadati</taxon>
        <taxon>Planctomycetota</taxon>
        <taxon>Candidatus Brocadiia</taxon>
        <taxon>Candidatus Brocadiales</taxon>
        <taxon>Candidatus Scalinduaceae</taxon>
        <taxon>Candidatus Scalindua</taxon>
    </lineage>
</organism>